<dbReference type="InterPro" id="IPR036582">
    <property type="entry name" value="Mao_N_sf"/>
</dbReference>
<evidence type="ECO:0000313" key="5">
    <source>
        <dbReference type="Proteomes" id="UP001314903"/>
    </source>
</evidence>
<gene>
    <name evidence="4" type="ORF">J2Z35_002234</name>
</gene>
<sequence length="219" mass="24307">MKKYICSAFIILLMFVPSTVFAKNIAIYVDSVPLAMDVPPIVVQGRTLVPISLIGRSLNANVVWNEANRSISISKGSSIVRLSLDSKVAYVNDKMVLLEVPAQSVRGRTMVPLSFISTAFNETVHWDASGLAILIDSESPIRTLEKDELKDNHEMNIPRSSTSEKGDKSDSHKISAQHADHINMIKDYVESNDLTNTNEFINLEFKDTVEINSETEKAP</sequence>
<feature type="domain" description="Copper amine oxidase-like N-terminal" evidence="3">
    <location>
        <begin position="29"/>
        <end position="131"/>
    </location>
</feature>
<feature type="region of interest" description="Disordered" evidence="1">
    <location>
        <begin position="146"/>
        <end position="175"/>
    </location>
</feature>
<evidence type="ECO:0000256" key="2">
    <source>
        <dbReference type="SAM" id="SignalP"/>
    </source>
</evidence>
<dbReference type="SUPFAM" id="SSF55383">
    <property type="entry name" value="Copper amine oxidase, domain N"/>
    <property type="match status" value="1"/>
</dbReference>
<proteinExistence type="predicted"/>
<name>A0ABS4KKZ6_9FIRM</name>
<organism evidence="4 5">
    <name type="scientific">Acetoanaerobium pronyense</name>
    <dbReference type="NCBI Taxonomy" id="1482736"/>
    <lineage>
        <taxon>Bacteria</taxon>
        <taxon>Bacillati</taxon>
        <taxon>Bacillota</taxon>
        <taxon>Clostridia</taxon>
        <taxon>Peptostreptococcales</taxon>
        <taxon>Filifactoraceae</taxon>
        <taxon>Acetoanaerobium</taxon>
    </lineage>
</organism>
<dbReference type="RefSeq" id="WP_209661484.1">
    <property type="nucleotide sequence ID" value="NZ_JAGGLI010000028.1"/>
</dbReference>
<evidence type="ECO:0000259" key="3">
    <source>
        <dbReference type="Pfam" id="PF07833"/>
    </source>
</evidence>
<feature type="chain" id="PRO_5046503348" description="Copper amine oxidase-like N-terminal domain-containing protein" evidence="2">
    <location>
        <begin position="23"/>
        <end position="219"/>
    </location>
</feature>
<dbReference type="Gene3D" id="3.30.457.10">
    <property type="entry name" value="Copper amine oxidase-like, N-terminal domain"/>
    <property type="match status" value="1"/>
</dbReference>
<feature type="signal peptide" evidence="2">
    <location>
        <begin position="1"/>
        <end position="22"/>
    </location>
</feature>
<dbReference type="EMBL" id="JAGGLI010000028">
    <property type="protein sequence ID" value="MBP2028433.1"/>
    <property type="molecule type" value="Genomic_DNA"/>
</dbReference>
<keyword evidence="5" id="KW-1185">Reference proteome</keyword>
<dbReference type="InterPro" id="IPR012854">
    <property type="entry name" value="Cu_amine_oxidase-like_N"/>
</dbReference>
<keyword evidence="2" id="KW-0732">Signal</keyword>
<accession>A0ABS4KKZ6</accession>
<protein>
    <recommendedName>
        <fullName evidence="3">Copper amine oxidase-like N-terminal domain-containing protein</fullName>
    </recommendedName>
</protein>
<evidence type="ECO:0000256" key="1">
    <source>
        <dbReference type="SAM" id="MobiDB-lite"/>
    </source>
</evidence>
<evidence type="ECO:0000313" key="4">
    <source>
        <dbReference type="EMBL" id="MBP2028433.1"/>
    </source>
</evidence>
<comment type="caution">
    <text evidence="4">The sequence shown here is derived from an EMBL/GenBank/DDBJ whole genome shotgun (WGS) entry which is preliminary data.</text>
</comment>
<reference evidence="4 5" key="1">
    <citation type="submission" date="2021-03" db="EMBL/GenBank/DDBJ databases">
        <title>Genomic Encyclopedia of Type Strains, Phase IV (KMG-IV): sequencing the most valuable type-strain genomes for metagenomic binning, comparative biology and taxonomic classification.</title>
        <authorList>
            <person name="Goeker M."/>
        </authorList>
    </citation>
    <scope>NUCLEOTIDE SEQUENCE [LARGE SCALE GENOMIC DNA]</scope>
    <source>
        <strain evidence="4 5">DSM 27512</strain>
    </source>
</reference>
<dbReference type="Pfam" id="PF07833">
    <property type="entry name" value="Cu_amine_oxidN1"/>
    <property type="match status" value="1"/>
</dbReference>
<dbReference type="Proteomes" id="UP001314903">
    <property type="component" value="Unassembled WGS sequence"/>
</dbReference>